<evidence type="ECO:0000256" key="1">
    <source>
        <dbReference type="SAM" id="MobiDB-lite"/>
    </source>
</evidence>
<evidence type="ECO:0000313" key="5">
    <source>
        <dbReference type="Proteomes" id="UP000269974"/>
    </source>
</evidence>
<evidence type="ECO:0008006" key="6">
    <source>
        <dbReference type="Google" id="ProtNLM"/>
    </source>
</evidence>
<name>A0A7Z8Y8B9_9ACTO</name>
<comment type="caution">
    <text evidence="4">The sequence shown here is derived from an EMBL/GenBank/DDBJ whole genome shotgun (WGS) entry which is preliminary data.</text>
</comment>
<gene>
    <name evidence="4" type="ORF">NCTC10327_00462</name>
</gene>
<keyword evidence="2" id="KW-1133">Transmembrane helix</keyword>
<protein>
    <recommendedName>
        <fullName evidence="6">Gram-positive cocci surface proteins LPxTG domain-containing protein</fullName>
    </recommendedName>
</protein>
<sequence length="232" mass="22264">MSMRVKVTAVGVALTSLAASFAGGIAVVAAAEDPAPVATTQPTGDPKTPAEYTGGDTDPVPSPVTDPAPVPTTPAPSVEPAPVTDPAPVPTTPAPSVEPGPATDPAPAPAPVSSVPSVVVPPAPSPVEVPGPKVEPGPVPGPGSGAPAPAPGKHVLAGLSTSLENVAKANRQTAANSTRGDRLAVSAPAGKQLVAGQSELAYTGMAGQALVLAGLVSCGAGGVLLTVARRKA</sequence>
<dbReference type="Proteomes" id="UP000269974">
    <property type="component" value="Unassembled WGS sequence"/>
</dbReference>
<keyword evidence="3" id="KW-0732">Signal</keyword>
<feature type="region of interest" description="Disordered" evidence="1">
    <location>
        <begin position="35"/>
        <end position="152"/>
    </location>
</feature>
<feature type="transmembrane region" description="Helical" evidence="2">
    <location>
        <begin position="209"/>
        <end position="228"/>
    </location>
</feature>
<dbReference type="EMBL" id="UYIO01000001">
    <property type="protein sequence ID" value="VDG75776.1"/>
    <property type="molecule type" value="Genomic_DNA"/>
</dbReference>
<feature type="compositionally biased region" description="Pro residues" evidence="1">
    <location>
        <begin position="119"/>
        <end position="141"/>
    </location>
</feature>
<reference evidence="4 5" key="1">
    <citation type="submission" date="2018-11" db="EMBL/GenBank/DDBJ databases">
        <authorList>
            <consortium name="Pathogen Informatics"/>
        </authorList>
    </citation>
    <scope>NUCLEOTIDE SEQUENCE [LARGE SCALE GENOMIC DNA]</scope>
    <source>
        <strain evidence="4 5">NCTC10327</strain>
    </source>
</reference>
<keyword evidence="2" id="KW-0812">Transmembrane</keyword>
<accession>A0A7Z8Y8B9</accession>
<dbReference type="RefSeq" id="WP_185933714.1">
    <property type="nucleotide sequence ID" value="NZ_UYIO01000001.1"/>
</dbReference>
<evidence type="ECO:0000256" key="2">
    <source>
        <dbReference type="SAM" id="Phobius"/>
    </source>
</evidence>
<keyword evidence="2" id="KW-0472">Membrane</keyword>
<feature type="compositionally biased region" description="Pro residues" evidence="1">
    <location>
        <begin position="60"/>
        <end position="110"/>
    </location>
</feature>
<proteinExistence type="predicted"/>
<feature type="signal peptide" evidence="3">
    <location>
        <begin position="1"/>
        <end position="31"/>
    </location>
</feature>
<evidence type="ECO:0000256" key="3">
    <source>
        <dbReference type="SAM" id="SignalP"/>
    </source>
</evidence>
<dbReference type="AlphaFoldDB" id="A0A7Z8Y8B9"/>
<evidence type="ECO:0000313" key="4">
    <source>
        <dbReference type="EMBL" id="VDG75776.1"/>
    </source>
</evidence>
<organism evidence="4 5">
    <name type="scientific">Actinobaculum suis</name>
    <dbReference type="NCBI Taxonomy" id="1657"/>
    <lineage>
        <taxon>Bacteria</taxon>
        <taxon>Bacillati</taxon>
        <taxon>Actinomycetota</taxon>
        <taxon>Actinomycetes</taxon>
        <taxon>Actinomycetales</taxon>
        <taxon>Actinomycetaceae</taxon>
        <taxon>Actinobaculum</taxon>
    </lineage>
</organism>
<feature type="chain" id="PRO_5031552092" description="Gram-positive cocci surface proteins LPxTG domain-containing protein" evidence="3">
    <location>
        <begin position="32"/>
        <end position="232"/>
    </location>
</feature>